<dbReference type="GO" id="GO:0003857">
    <property type="term" value="F:(3S)-3-hydroxyacyl-CoA dehydrogenase (NAD+) activity"/>
    <property type="evidence" value="ECO:0007669"/>
    <property type="project" value="UniProtKB-EC"/>
</dbReference>
<keyword evidence="4" id="KW-0560">Oxidoreductase</keyword>
<proteinExistence type="predicted"/>
<dbReference type="InterPro" id="IPR029045">
    <property type="entry name" value="ClpP/crotonase-like_dom_sf"/>
</dbReference>
<dbReference type="CDD" id="cd06558">
    <property type="entry name" value="crotonase-like"/>
    <property type="match status" value="1"/>
</dbReference>
<organism evidence="10">
    <name type="scientific">Caldithrix abyssi</name>
    <dbReference type="NCBI Taxonomy" id="187145"/>
    <lineage>
        <taxon>Bacteria</taxon>
        <taxon>Pseudomonadati</taxon>
        <taxon>Calditrichota</taxon>
        <taxon>Calditrichia</taxon>
        <taxon>Calditrichales</taxon>
        <taxon>Calditrichaceae</taxon>
        <taxon>Caldithrix</taxon>
    </lineage>
</organism>
<evidence type="ECO:0000256" key="5">
    <source>
        <dbReference type="ARBA" id="ARBA00023027"/>
    </source>
</evidence>
<evidence type="ECO:0000256" key="4">
    <source>
        <dbReference type="ARBA" id="ARBA00023002"/>
    </source>
</evidence>
<protein>
    <submittedName>
        <fullName evidence="10">3-hydroxyacyl-CoA dehydrogenase/enoyl-CoA hydratase family protein</fullName>
    </submittedName>
</protein>
<accession>A0A7V5UEC9</accession>
<dbReference type="PANTHER" id="PTHR48075">
    <property type="entry name" value="3-HYDROXYACYL-COA DEHYDROGENASE FAMILY PROTEIN"/>
    <property type="match status" value="1"/>
</dbReference>
<dbReference type="GO" id="GO:0070403">
    <property type="term" value="F:NAD+ binding"/>
    <property type="evidence" value="ECO:0007669"/>
    <property type="project" value="InterPro"/>
</dbReference>
<dbReference type="SUPFAM" id="SSF48179">
    <property type="entry name" value="6-phosphogluconate dehydrogenase C-terminal domain-like"/>
    <property type="match status" value="2"/>
</dbReference>
<evidence type="ECO:0000256" key="7">
    <source>
        <dbReference type="ARBA" id="ARBA00049556"/>
    </source>
</evidence>
<comment type="caution">
    <text evidence="10">The sequence shown here is derived from an EMBL/GenBank/DDBJ whole genome shotgun (WGS) entry which is preliminary data.</text>
</comment>
<dbReference type="InterPro" id="IPR006108">
    <property type="entry name" value="3HC_DH_C"/>
</dbReference>
<dbReference type="Gene3D" id="3.40.50.720">
    <property type="entry name" value="NAD(P)-binding Rossmann-like Domain"/>
    <property type="match status" value="1"/>
</dbReference>
<dbReference type="InterPro" id="IPR008927">
    <property type="entry name" value="6-PGluconate_DH-like_C_sf"/>
</dbReference>
<comment type="pathway">
    <text evidence="1">Lipid metabolism; fatty acid beta-oxidation.</text>
</comment>
<keyword evidence="6" id="KW-0443">Lipid metabolism</keyword>
<reference evidence="10" key="1">
    <citation type="journal article" date="2020" name="mSystems">
        <title>Genome- and Community-Level Interaction Insights into Carbon Utilization and Element Cycling Functions of Hydrothermarchaeota in Hydrothermal Sediment.</title>
        <authorList>
            <person name="Zhou Z."/>
            <person name="Liu Y."/>
            <person name="Xu W."/>
            <person name="Pan J."/>
            <person name="Luo Z.H."/>
            <person name="Li M."/>
        </authorList>
    </citation>
    <scope>NUCLEOTIDE SEQUENCE [LARGE SCALE GENOMIC DNA]</scope>
    <source>
        <strain evidence="10">HyVt-527</strain>
    </source>
</reference>
<dbReference type="Pfam" id="PF00378">
    <property type="entry name" value="ECH_1"/>
    <property type="match status" value="1"/>
</dbReference>
<keyword evidence="5" id="KW-0520">NAD</keyword>
<feature type="non-terminal residue" evidence="10">
    <location>
        <position position="1"/>
    </location>
</feature>
<dbReference type="GO" id="GO:0006635">
    <property type="term" value="P:fatty acid beta-oxidation"/>
    <property type="evidence" value="ECO:0007669"/>
    <property type="project" value="UniProtKB-UniPathway"/>
</dbReference>
<dbReference type="PANTHER" id="PTHR48075:SF7">
    <property type="entry name" value="3-HYDROXYACYL-COA DEHYDROGENASE-RELATED"/>
    <property type="match status" value="1"/>
</dbReference>
<feature type="domain" description="3-hydroxyacyl-CoA dehydrogenase C-terminal" evidence="8">
    <location>
        <begin position="123"/>
        <end position="222"/>
    </location>
</feature>
<dbReference type="Gene3D" id="1.10.1040.50">
    <property type="match status" value="1"/>
</dbReference>
<dbReference type="SUPFAM" id="SSF51735">
    <property type="entry name" value="NAD(P)-binding Rossmann-fold domains"/>
    <property type="match status" value="1"/>
</dbReference>
<dbReference type="UniPathway" id="UPA00659"/>
<dbReference type="EMBL" id="DROD01000257">
    <property type="protein sequence ID" value="HHJ52302.1"/>
    <property type="molecule type" value="Genomic_DNA"/>
</dbReference>
<evidence type="ECO:0000259" key="9">
    <source>
        <dbReference type="Pfam" id="PF02737"/>
    </source>
</evidence>
<name>A0A7V5UEC9_CALAY</name>
<dbReference type="Pfam" id="PF02737">
    <property type="entry name" value="3HCDH_N"/>
    <property type="match status" value="1"/>
</dbReference>
<evidence type="ECO:0000256" key="3">
    <source>
        <dbReference type="ARBA" id="ARBA00022963"/>
    </source>
</evidence>
<evidence type="ECO:0000259" key="8">
    <source>
        <dbReference type="Pfam" id="PF00725"/>
    </source>
</evidence>
<evidence type="ECO:0000313" key="10">
    <source>
        <dbReference type="EMBL" id="HHJ52302.1"/>
    </source>
</evidence>
<dbReference type="InterPro" id="IPR036291">
    <property type="entry name" value="NAD(P)-bd_dom_sf"/>
</dbReference>
<evidence type="ECO:0000256" key="1">
    <source>
        <dbReference type="ARBA" id="ARBA00005005"/>
    </source>
</evidence>
<dbReference type="InterPro" id="IPR006176">
    <property type="entry name" value="3-OHacyl-CoA_DH_NAD-bd"/>
</dbReference>
<gene>
    <name evidence="10" type="ORF">ENJ89_03835</name>
</gene>
<dbReference type="InterPro" id="IPR001753">
    <property type="entry name" value="Enoyl-CoA_hydra/iso"/>
</dbReference>
<keyword evidence="2" id="KW-0276">Fatty acid metabolism</keyword>
<evidence type="ECO:0000256" key="6">
    <source>
        <dbReference type="ARBA" id="ARBA00023098"/>
    </source>
</evidence>
<dbReference type="AlphaFoldDB" id="A0A7V5UEC9"/>
<evidence type="ECO:0000256" key="2">
    <source>
        <dbReference type="ARBA" id="ARBA00022832"/>
    </source>
</evidence>
<dbReference type="Proteomes" id="UP000886124">
    <property type="component" value="Unassembled WGS sequence"/>
</dbReference>
<dbReference type="Gene3D" id="3.90.226.10">
    <property type="entry name" value="2-enoyl-CoA Hydratase, Chain A, domain 1"/>
    <property type="match status" value="1"/>
</dbReference>
<sequence length="714" mass="80873">ITPMNYEQHLEQLKEADWVVEAIAERLDWKQDLFRKIQPYLKPGTIVTSNTSGLLIEDMLQGMPDSFRRNFLVTHFFNPPRYMHLLEIIRGKDTADEAVETMVEFCENVLGKGIVYAKDTVNFIANRIGVFGMMLSMQLTREMQLRIEEVDKLTGPILGRPKSATYRTADVVGLDTLAHVATSSYQKGENDERRDVFQIPDYMKKMIENKLLGQKVRAGFYKKVDGEILSINFDTLEYEPQVKVRFVSLKNAKTYSTTGEKIRALAYSDDKAGKFVWELLSQTLIYAANRIPEISDDIVNIDRAMRWGFGWELGPFEIWDMLDPVRSVQRMKKEGKDVPGWVLEMLQTEHPSFYRVQDKKLWYYSIPDKQHKPVPVNPKHIQPKLQGVRVKKNWSASVYDIGDGVAFLDFHSVLKADMNPVDGSMLDMLGDMITWIPQQGFKGLIIGSQGPNFSAGANLQMILELSRAKNWKAIEQLSKTFQDITQQLRFAPFPVVTAPFNITLGGGFEISAASDRIVASAELYCGAVEVGVGLIPGAGGNLRVLMNFMTAMEKMRPGPFPPVQKAFETIGFAKVSTSAKEAVKLGYLKRSDTIVINPDFQVYQAKQAVLEMAQNYQPPQERDDLILPGMDGFLVLKDSLKNFVKQGKISEHDRLIGEKLAWVLCGGDKASFTRPVREQDILDLEREAFVSLCGEKLSQDRMEYMLKTGKPLRN</sequence>
<dbReference type="SUPFAM" id="SSF52096">
    <property type="entry name" value="ClpP/crotonase"/>
    <property type="match status" value="1"/>
</dbReference>
<feature type="domain" description="3-hydroxyacyl-CoA dehydrogenase NAD binding" evidence="9">
    <location>
        <begin position="4"/>
        <end position="119"/>
    </location>
</feature>
<comment type="catalytic activity">
    <reaction evidence="7">
        <text>a (3S)-3-hydroxyacyl-CoA + NAD(+) = a 3-oxoacyl-CoA + NADH + H(+)</text>
        <dbReference type="Rhea" id="RHEA:22432"/>
        <dbReference type="ChEBI" id="CHEBI:15378"/>
        <dbReference type="ChEBI" id="CHEBI:57318"/>
        <dbReference type="ChEBI" id="CHEBI:57540"/>
        <dbReference type="ChEBI" id="CHEBI:57945"/>
        <dbReference type="ChEBI" id="CHEBI:90726"/>
        <dbReference type="EC" id="1.1.1.35"/>
    </reaction>
</comment>
<dbReference type="Pfam" id="PF00725">
    <property type="entry name" value="3HCDH"/>
    <property type="match status" value="1"/>
</dbReference>
<keyword evidence="3" id="KW-0442">Lipid degradation</keyword>